<dbReference type="EMBL" id="JALJOR010000002">
    <property type="protein sequence ID" value="KAK9824030.1"/>
    <property type="molecule type" value="Genomic_DNA"/>
</dbReference>
<feature type="compositionally biased region" description="Basic and acidic residues" evidence="1">
    <location>
        <begin position="1"/>
        <end position="10"/>
    </location>
</feature>
<accession>A0AAW1QS14</accession>
<feature type="region of interest" description="Disordered" evidence="1">
    <location>
        <begin position="1"/>
        <end position="70"/>
    </location>
</feature>
<name>A0AAW1QS14_9CHLO</name>
<reference evidence="2 3" key="1">
    <citation type="journal article" date="2024" name="Nat. Commun.">
        <title>Phylogenomics reveals the evolutionary origins of lichenization in chlorophyte algae.</title>
        <authorList>
            <person name="Puginier C."/>
            <person name="Libourel C."/>
            <person name="Otte J."/>
            <person name="Skaloud P."/>
            <person name="Haon M."/>
            <person name="Grisel S."/>
            <person name="Petersen M."/>
            <person name="Berrin J.G."/>
            <person name="Delaux P.M."/>
            <person name="Dal Grande F."/>
            <person name="Keller J."/>
        </authorList>
    </citation>
    <scope>NUCLEOTIDE SEQUENCE [LARGE SCALE GENOMIC DNA]</scope>
    <source>
        <strain evidence="2 3">SAG 2043</strain>
    </source>
</reference>
<gene>
    <name evidence="2" type="ORF">WJX72_007107</name>
</gene>
<keyword evidence="3" id="KW-1185">Reference proteome</keyword>
<comment type="caution">
    <text evidence="2">The sequence shown here is derived from an EMBL/GenBank/DDBJ whole genome shotgun (WGS) entry which is preliminary data.</text>
</comment>
<feature type="compositionally biased region" description="Basic residues" evidence="1">
    <location>
        <begin position="11"/>
        <end position="26"/>
    </location>
</feature>
<evidence type="ECO:0000256" key="1">
    <source>
        <dbReference type="SAM" id="MobiDB-lite"/>
    </source>
</evidence>
<protein>
    <submittedName>
        <fullName evidence="2">Uncharacterized protein</fullName>
    </submittedName>
</protein>
<dbReference type="AlphaFoldDB" id="A0AAW1QS14"/>
<sequence>MEGSEKDAARSKWRSTQKHRRGRGRGRGYPGGKQTSSASGLDGNYDRYEDEPVETAGPDGQPVKQSQGHDLAALLEATDAFSVDAFTRYREAIELDGDIRQHW</sequence>
<evidence type="ECO:0000313" key="2">
    <source>
        <dbReference type="EMBL" id="KAK9824030.1"/>
    </source>
</evidence>
<proteinExistence type="predicted"/>
<organism evidence="2 3">
    <name type="scientific">[Myrmecia] bisecta</name>
    <dbReference type="NCBI Taxonomy" id="41462"/>
    <lineage>
        <taxon>Eukaryota</taxon>
        <taxon>Viridiplantae</taxon>
        <taxon>Chlorophyta</taxon>
        <taxon>core chlorophytes</taxon>
        <taxon>Trebouxiophyceae</taxon>
        <taxon>Trebouxiales</taxon>
        <taxon>Trebouxiaceae</taxon>
        <taxon>Myrmecia</taxon>
    </lineage>
</organism>
<dbReference type="Proteomes" id="UP001489004">
    <property type="component" value="Unassembled WGS sequence"/>
</dbReference>
<evidence type="ECO:0000313" key="3">
    <source>
        <dbReference type="Proteomes" id="UP001489004"/>
    </source>
</evidence>